<evidence type="ECO:0000313" key="2">
    <source>
        <dbReference type="Proteomes" id="UP000726737"/>
    </source>
</evidence>
<accession>A0A9P6Q0Z0</accession>
<reference evidence="1" key="1">
    <citation type="journal article" date="2020" name="Fungal Divers.">
        <title>Resolving the Mortierellaceae phylogeny through synthesis of multi-gene phylogenetics and phylogenomics.</title>
        <authorList>
            <person name="Vandepol N."/>
            <person name="Liber J."/>
            <person name="Desiro A."/>
            <person name="Na H."/>
            <person name="Kennedy M."/>
            <person name="Barry K."/>
            <person name="Grigoriev I.V."/>
            <person name="Miller A.N."/>
            <person name="O'Donnell K."/>
            <person name="Stajich J.E."/>
            <person name="Bonito G."/>
        </authorList>
    </citation>
    <scope>NUCLEOTIDE SEQUENCE</scope>
    <source>
        <strain evidence="1">KOD948</strain>
    </source>
</reference>
<dbReference type="EMBL" id="JAAAJA010000307">
    <property type="protein sequence ID" value="KAG0256278.1"/>
    <property type="molecule type" value="Genomic_DNA"/>
</dbReference>
<dbReference type="AlphaFoldDB" id="A0A9P6Q0Z0"/>
<dbReference type="Proteomes" id="UP000726737">
    <property type="component" value="Unassembled WGS sequence"/>
</dbReference>
<organism evidence="1 2">
    <name type="scientific">Mortierella polycephala</name>
    <dbReference type="NCBI Taxonomy" id="41804"/>
    <lineage>
        <taxon>Eukaryota</taxon>
        <taxon>Fungi</taxon>
        <taxon>Fungi incertae sedis</taxon>
        <taxon>Mucoromycota</taxon>
        <taxon>Mortierellomycotina</taxon>
        <taxon>Mortierellomycetes</taxon>
        <taxon>Mortierellales</taxon>
        <taxon>Mortierellaceae</taxon>
        <taxon>Mortierella</taxon>
    </lineage>
</organism>
<keyword evidence="2" id="KW-1185">Reference proteome</keyword>
<sequence length="241" mass="27954">MCGITFHPFLDVSNTLLWTASWIDLPLVEEPRRFAHYEHNEAAQDVLFIGTDLSGLDQERWYEPLVSLAATGTSNYLWHECWYCHRSGRLESTPKDPNVERRNVYKDPLKQGCGAAMYVHKFKRNILHSALTREDSRDLIRITYYHENNHVLGDTNAFHHQRISNKLRASIHHNVNIGLSNRRIRTKLTLPIGELHGRLVNGTLTRDDFVTEDDVANVAHDYWRKKAELHSTILCACKWIA</sequence>
<name>A0A9P6Q0Z0_9FUNG</name>
<proteinExistence type="predicted"/>
<evidence type="ECO:0000313" key="1">
    <source>
        <dbReference type="EMBL" id="KAG0256278.1"/>
    </source>
</evidence>
<dbReference type="OrthoDB" id="2430203at2759"/>
<gene>
    <name evidence="1" type="ORF">BG011_004646</name>
</gene>
<comment type="caution">
    <text evidence="1">The sequence shown here is derived from an EMBL/GenBank/DDBJ whole genome shotgun (WGS) entry which is preliminary data.</text>
</comment>
<protein>
    <submittedName>
        <fullName evidence="1">Uncharacterized protein</fullName>
    </submittedName>
</protein>